<evidence type="ECO:0000256" key="2">
    <source>
        <dbReference type="ARBA" id="ARBA00022737"/>
    </source>
</evidence>
<dbReference type="PROSITE" id="PS50206">
    <property type="entry name" value="RHODANESE_3"/>
    <property type="match status" value="3"/>
</dbReference>
<dbReference type="SMART" id="SM00450">
    <property type="entry name" value="RHOD"/>
    <property type="match status" value="3"/>
</dbReference>
<organism evidence="7 8">
    <name type="scientific">Clostridium frigidicarnis</name>
    <dbReference type="NCBI Taxonomy" id="84698"/>
    <lineage>
        <taxon>Bacteria</taxon>
        <taxon>Bacillati</taxon>
        <taxon>Bacillota</taxon>
        <taxon>Clostridia</taxon>
        <taxon>Eubacteriales</taxon>
        <taxon>Clostridiaceae</taxon>
        <taxon>Clostridium</taxon>
    </lineage>
</organism>
<dbReference type="CDD" id="cd00158">
    <property type="entry name" value="RHOD"/>
    <property type="match status" value="1"/>
</dbReference>
<dbReference type="AlphaFoldDB" id="A0A1I0X2K7"/>
<dbReference type="InterPro" id="IPR001307">
    <property type="entry name" value="Thiosulphate_STrfase_CS"/>
</dbReference>
<dbReference type="CDD" id="cd01449">
    <property type="entry name" value="TST_Repeat_2"/>
    <property type="match status" value="1"/>
</dbReference>
<evidence type="ECO:0000256" key="4">
    <source>
        <dbReference type="SAM" id="Coils"/>
    </source>
</evidence>
<sequence>MKLKHILGLVLVSAVIFAGCGTKSPEKEAEKLPTIETKTISTTELSDNIGKADWMVVDTRSNDEYNGWSKEEYRGGHIKGATDFSYNWLNAQAENKEERLEKALKEKGFEKDKNIVLYDSNEENAKKVAAYLDKQGYKNLYTYNVADWAKDESLPMESYENYEMIVPAWWINDVINDKKPETYTNNNFKVIEVSWGEDSPSYNEGHIPGAVHMNTDDLESAPIWNRKSDADLEKMAMDYGIDVNTTIILYGENPMASYRAAAILKYMGVKDIRVLNGGYNAWKNAGFKAETKKNEKQPVESFKATVPVNKDYIIDIDKAKEYLANDSKDTLVDIRTWEEYIGETPGYKDIDIAGRPPKALWGKAGTNTQNLDDYRNVDDTMKNANDILNMWKEQGITPDKNLAFYCGTGWRAAEVLWYSEAMGLKKVSLYDGGWYEWIADPSNPIEKGEPK</sequence>
<feature type="domain" description="Rhodanese" evidence="6">
    <location>
        <begin position="50"/>
        <end position="157"/>
    </location>
</feature>
<dbReference type="PANTHER" id="PTHR11364:SF27">
    <property type="entry name" value="SULFURTRANSFERASE"/>
    <property type="match status" value="1"/>
</dbReference>
<evidence type="ECO:0000256" key="1">
    <source>
        <dbReference type="ARBA" id="ARBA00022679"/>
    </source>
</evidence>
<keyword evidence="1 3" id="KW-0808">Transferase</keyword>
<accession>A0A1I0X2K7</accession>
<evidence type="ECO:0000256" key="3">
    <source>
        <dbReference type="RuleBase" id="RU000507"/>
    </source>
</evidence>
<gene>
    <name evidence="7" type="ORF">SAMN04488528_100724</name>
</gene>
<evidence type="ECO:0000256" key="5">
    <source>
        <dbReference type="SAM" id="SignalP"/>
    </source>
</evidence>
<dbReference type="InterPro" id="IPR001763">
    <property type="entry name" value="Rhodanese-like_dom"/>
</dbReference>
<proteinExistence type="predicted"/>
<evidence type="ECO:0000313" key="7">
    <source>
        <dbReference type="EMBL" id="SFA95215.1"/>
    </source>
</evidence>
<name>A0A1I0X2K7_9CLOT</name>
<dbReference type="SUPFAM" id="SSF52821">
    <property type="entry name" value="Rhodanese/Cell cycle control phosphatase"/>
    <property type="match status" value="3"/>
</dbReference>
<dbReference type="OrthoDB" id="9770030at2"/>
<evidence type="ECO:0000259" key="6">
    <source>
        <dbReference type="PROSITE" id="PS50206"/>
    </source>
</evidence>
<reference evidence="7 8" key="1">
    <citation type="submission" date="2016-10" db="EMBL/GenBank/DDBJ databases">
        <authorList>
            <person name="de Groot N.N."/>
        </authorList>
    </citation>
    <scope>NUCLEOTIDE SEQUENCE [LARGE SCALE GENOMIC DNA]</scope>
    <source>
        <strain evidence="7 8">DSM 12271</strain>
    </source>
</reference>
<dbReference type="GO" id="GO:0004792">
    <property type="term" value="F:thiosulfate-cyanide sulfurtransferase activity"/>
    <property type="evidence" value="ECO:0007669"/>
    <property type="project" value="InterPro"/>
</dbReference>
<dbReference type="CDD" id="cd01448">
    <property type="entry name" value="TST_Repeat_1"/>
    <property type="match status" value="1"/>
</dbReference>
<dbReference type="PANTHER" id="PTHR11364">
    <property type="entry name" value="THIOSULFATE SULFERTANSFERASE"/>
    <property type="match status" value="1"/>
</dbReference>
<dbReference type="InterPro" id="IPR045078">
    <property type="entry name" value="TST/MPST-like"/>
</dbReference>
<dbReference type="STRING" id="84698.SAMN04488528_100724"/>
<feature type="domain" description="Rhodanese" evidence="6">
    <location>
        <begin position="325"/>
        <end position="446"/>
    </location>
</feature>
<dbReference type="PROSITE" id="PS00683">
    <property type="entry name" value="RHODANESE_2"/>
    <property type="match status" value="1"/>
</dbReference>
<keyword evidence="7" id="KW-0670">Pyruvate</keyword>
<dbReference type="Proteomes" id="UP000198619">
    <property type="component" value="Unassembled WGS sequence"/>
</dbReference>
<evidence type="ECO:0000313" key="8">
    <source>
        <dbReference type="Proteomes" id="UP000198619"/>
    </source>
</evidence>
<keyword evidence="8" id="KW-1185">Reference proteome</keyword>
<dbReference type="Gene3D" id="3.40.250.10">
    <property type="entry name" value="Rhodanese-like domain"/>
    <property type="match status" value="3"/>
</dbReference>
<dbReference type="PROSITE" id="PS51257">
    <property type="entry name" value="PROKAR_LIPOPROTEIN"/>
    <property type="match status" value="1"/>
</dbReference>
<feature type="coiled-coil region" evidence="4">
    <location>
        <begin position="86"/>
        <end position="113"/>
    </location>
</feature>
<dbReference type="EMBL" id="FOKI01000007">
    <property type="protein sequence ID" value="SFA95215.1"/>
    <property type="molecule type" value="Genomic_DNA"/>
</dbReference>
<dbReference type="Pfam" id="PF00581">
    <property type="entry name" value="Rhodanese"/>
    <property type="match status" value="3"/>
</dbReference>
<feature type="signal peptide" evidence="5">
    <location>
        <begin position="1"/>
        <end position="18"/>
    </location>
</feature>
<keyword evidence="4" id="KW-0175">Coiled coil</keyword>
<feature type="domain" description="Rhodanese" evidence="6">
    <location>
        <begin position="184"/>
        <end position="291"/>
    </location>
</feature>
<dbReference type="InterPro" id="IPR036873">
    <property type="entry name" value="Rhodanese-like_dom_sf"/>
</dbReference>
<feature type="chain" id="PRO_5038990241" description="Sulfurtransferase" evidence="5">
    <location>
        <begin position="19"/>
        <end position="451"/>
    </location>
</feature>
<keyword evidence="5" id="KW-0732">Signal</keyword>
<dbReference type="RefSeq" id="WP_090039683.1">
    <property type="nucleotide sequence ID" value="NZ_FOKI01000007.1"/>
</dbReference>
<protein>
    <recommendedName>
        <fullName evidence="3">Sulfurtransferase</fullName>
    </recommendedName>
</protein>
<keyword evidence="2" id="KW-0677">Repeat</keyword>